<reference evidence="14 16" key="2">
    <citation type="submission" date="2018-04" db="EMBL/GenBank/DDBJ databases">
        <title>Genomic Encyclopedia of Type Strains, Phase IV (KMG-IV): sequencing the most valuable type-strain genomes for metagenomic binning, comparative biology and taxonomic classification.</title>
        <authorList>
            <person name="Goeker M."/>
        </authorList>
    </citation>
    <scope>NUCLEOTIDE SEQUENCE [LARGE SCALE GENOMIC DNA]</scope>
    <source>
        <strain evidence="14 16">DSM 28688</strain>
    </source>
</reference>
<keyword evidence="4" id="KW-1003">Cell membrane</keyword>
<evidence type="ECO:0000313" key="16">
    <source>
        <dbReference type="Proteomes" id="UP000245887"/>
    </source>
</evidence>
<gene>
    <name evidence="13" type="primary">gspG</name>
    <name evidence="14" type="ORF">C8D92_101276</name>
    <name evidence="13" type="ORF">CF392_13220</name>
</gene>
<dbReference type="Gene3D" id="3.30.700.10">
    <property type="entry name" value="Glycoprotein, Type 4 Pilin"/>
    <property type="match status" value="1"/>
</dbReference>
<dbReference type="EMBL" id="QEKQ01000001">
    <property type="protein sequence ID" value="PVY79070.1"/>
    <property type="molecule type" value="Genomic_DNA"/>
</dbReference>
<evidence type="ECO:0000256" key="3">
    <source>
        <dbReference type="ARBA" id="ARBA00020042"/>
    </source>
</evidence>
<dbReference type="GO" id="GO:0015627">
    <property type="term" value="C:type II protein secretion system complex"/>
    <property type="evidence" value="ECO:0007669"/>
    <property type="project" value="InterPro"/>
</dbReference>
<accession>A0A2A2I167</accession>
<keyword evidence="9 11" id="KW-0472">Membrane</keyword>
<evidence type="ECO:0000256" key="5">
    <source>
        <dbReference type="ARBA" id="ARBA00022481"/>
    </source>
</evidence>
<feature type="region of interest" description="Disordered" evidence="10">
    <location>
        <begin position="77"/>
        <end position="100"/>
    </location>
</feature>
<dbReference type="PANTHER" id="PTHR30093">
    <property type="entry name" value="GENERAL SECRETION PATHWAY PROTEIN G"/>
    <property type="match status" value="1"/>
</dbReference>
<evidence type="ECO:0000256" key="1">
    <source>
        <dbReference type="ARBA" id="ARBA00004377"/>
    </source>
</evidence>
<evidence type="ECO:0000256" key="6">
    <source>
        <dbReference type="ARBA" id="ARBA00022519"/>
    </source>
</evidence>
<proteinExistence type="inferred from homology"/>
<dbReference type="Pfam" id="PF08334">
    <property type="entry name" value="T2SSG"/>
    <property type="match status" value="1"/>
</dbReference>
<keyword evidence="15" id="KW-1185">Reference proteome</keyword>
<evidence type="ECO:0000313" key="13">
    <source>
        <dbReference type="EMBL" id="PAV25024.1"/>
    </source>
</evidence>
<reference evidence="13 15" key="1">
    <citation type="submission" date="2017-07" db="EMBL/GenBank/DDBJ databases">
        <title>Tamlnaduibacter salinus (Mi-7) genome sequencing.</title>
        <authorList>
            <person name="Verma A."/>
            <person name="Krishnamurthi S."/>
        </authorList>
    </citation>
    <scope>NUCLEOTIDE SEQUENCE [LARGE SCALE GENOMIC DNA]</scope>
    <source>
        <strain evidence="13 15">Mi-7</strain>
    </source>
</reference>
<evidence type="ECO:0000313" key="14">
    <source>
        <dbReference type="EMBL" id="PVY79070.1"/>
    </source>
</evidence>
<name>A0A2A2I167_9GAMM</name>
<dbReference type="PANTHER" id="PTHR30093:SF45">
    <property type="entry name" value="TYPE II SECRETION SYSTEM CORE PROTEIN G"/>
    <property type="match status" value="1"/>
</dbReference>
<evidence type="ECO:0000256" key="8">
    <source>
        <dbReference type="ARBA" id="ARBA00022989"/>
    </source>
</evidence>
<evidence type="ECO:0000256" key="7">
    <source>
        <dbReference type="ARBA" id="ARBA00022692"/>
    </source>
</evidence>
<dbReference type="AlphaFoldDB" id="A0A2A2I167"/>
<evidence type="ECO:0000256" key="10">
    <source>
        <dbReference type="SAM" id="MobiDB-lite"/>
    </source>
</evidence>
<evidence type="ECO:0000256" key="9">
    <source>
        <dbReference type="ARBA" id="ARBA00023136"/>
    </source>
</evidence>
<comment type="similarity">
    <text evidence="2">Belongs to the GSP G family.</text>
</comment>
<dbReference type="InterPro" id="IPR010054">
    <property type="entry name" value="Type2_sec_GspG"/>
</dbReference>
<dbReference type="InterPro" id="IPR045584">
    <property type="entry name" value="Pilin-like"/>
</dbReference>
<evidence type="ECO:0000313" key="15">
    <source>
        <dbReference type="Proteomes" id="UP000218332"/>
    </source>
</evidence>
<keyword evidence="6" id="KW-0997">Cell inner membrane</keyword>
<comment type="subcellular location">
    <subcellularLocation>
        <location evidence="1">Cell inner membrane</location>
        <topology evidence="1">Single-pass membrane protein</topology>
    </subcellularLocation>
</comment>
<comment type="caution">
    <text evidence="13">The sequence shown here is derived from an EMBL/GenBank/DDBJ whole genome shotgun (WGS) entry which is preliminary data.</text>
</comment>
<evidence type="ECO:0000256" key="11">
    <source>
        <dbReference type="SAM" id="Phobius"/>
    </source>
</evidence>
<dbReference type="EMBL" id="NMPM01000084">
    <property type="protein sequence ID" value="PAV25024.1"/>
    <property type="molecule type" value="Genomic_DNA"/>
</dbReference>
<feature type="domain" description="Type II secretion system protein GspG C-terminal" evidence="12">
    <location>
        <begin position="39"/>
        <end position="147"/>
    </location>
</feature>
<sequence length="152" mass="16581">MKQTPQLSQTRNTEKGFTLLELLVVLVILGLLAGLVGPRLFGKADAAKVQTAETQIQMLKSGLLTYRLDVGQFPSEQEGLLGLNNPPSDERRRSLWDGPYLGDKLPSDPWGMPYQYKPSSTHPQGFVLYSYGADGKQGGEGIDADIGYLPEG</sequence>
<dbReference type="RefSeq" id="WP_095611927.1">
    <property type="nucleotide sequence ID" value="NZ_NMPM01000084.1"/>
</dbReference>
<dbReference type="Proteomes" id="UP000245887">
    <property type="component" value="Unassembled WGS sequence"/>
</dbReference>
<dbReference type="OrthoDB" id="9795612at2"/>
<evidence type="ECO:0000256" key="2">
    <source>
        <dbReference type="ARBA" id="ARBA00009984"/>
    </source>
</evidence>
<dbReference type="PROSITE" id="PS00409">
    <property type="entry name" value="PROKAR_NTER_METHYL"/>
    <property type="match status" value="1"/>
</dbReference>
<dbReference type="InterPro" id="IPR013545">
    <property type="entry name" value="T2SS_protein-GspG_C"/>
</dbReference>
<protein>
    <recommendedName>
        <fullName evidence="3">Type II secretion system core protein G</fullName>
    </recommendedName>
</protein>
<dbReference type="NCBIfam" id="TIGR02532">
    <property type="entry name" value="IV_pilin_GFxxxE"/>
    <property type="match status" value="1"/>
</dbReference>
<dbReference type="PRINTS" id="PR00813">
    <property type="entry name" value="BCTERIALGSPG"/>
</dbReference>
<dbReference type="InterPro" id="IPR012902">
    <property type="entry name" value="N_methyl_site"/>
</dbReference>
<evidence type="ECO:0000259" key="12">
    <source>
        <dbReference type="Pfam" id="PF08334"/>
    </source>
</evidence>
<dbReference type="GO" id="GO:0015628">
    <property type="term" value="P:protein secretion by the type II secretion system"/>
    <property type="evidence" value="ECO:0007669"/>
    <property type="project" value="InterPro"/>
</dbReference>
<keyword evidence="5" id="KW-0488">Methylation</keyword>
<dbReference type="GO" id="GO:0005886">
    <property type="term" value="C:plasma membrane"/>
    <property type="evidence" value="ECO:0007669"/>
    <property type="project" value="UniProtKB-SubCell"/>
</dbReference>
<organism evidence="13 15">
    <name type="scientific">Tamilnaduibacter salinus</name>
    <dbReference type="NCBI Taxonomy" id="1484056"/>
    <lineage>
        <taxon>Bacteria</taxon>
        <taxon>Pseudomonadati</taxon>
        <taxon>Pseudomonadota</taxon>
        <taxon>Gammaproteobacteria</taxon>
        <taxon>Pseudomonadales</taxon>
        <taxon>Marinobacteraceae</taxon>
        <taxon>Tamilnaduibacter</taxon>
    </lineage>
</organism>
<keyword evidence="7 11" id="KW-0812">Transmembrane</keyword>
<dbReference type="InterPro" id="IPR000983">
    <property type="entry name" value="Bac_GSPG_pilin"/>
</dbReference>
<keyword evidence="8 11" id="KW-1133">Transmembrane helix</keyword>
<dbReference type="NCBIfam" id="TIGR01710">
    <property type="entry name" value="typeII_sec_gspG"/>
    <property type="match status" value="1"/>
</dbReference>
<dbReference type="Proteomes" id="UP000218332">
    <property type="component" value="Unassembled WGS sequence"/>
</dbReference>
<dbReference type="Pfam" id="PF07963">
    <property type="entry name" value="N_methyl"/>
    <property type="match status" value="1"/>
</dbReference>
<feature type="transmembrane region" description="Helical" evidence="11">
    <location>
        <begin position="20"/>
        <end position="41"/>
    </location>
</feature>
<evidence type="ECO:0000256" key="4">
    <source>
        <dbReference type="ARBA" id="ARBA00022475"/>
    </source>
</evidence>
<dbReference type="SUPFAM" id="SSF54523">
    <property type="entry name" value="Pili subunits"/>
    <property type="match status" value="1"/>
</dbReference>